<evidence type="ECO:0000313" key="7">
    <source>
        <dbReference type="EMBL" id="PYD36998.1"/>
    </source>
</evidence>
<dbReference type="PANTHER" id="PTHR42978:SF7">
    <property type="entry name" value="METALLO-HYDROLASE RV2300C-RELATED"/>
    <property type="match status" value="1"/>
</dbReference>
<dbReference type="SUPFAM" id="SSF56281">
    <property type="entry name" value="Metallo-hydrolase/oxidoreductase"/>
    <property type="match status" value="1"/>
</dbReference>
<accession>A0A318NVI1</accession>
<comment type="cofactor">
    <cofactor evidence="1">
        <name>Zn(2+)</name>
        <dbReference type="ChEBI" id="CHEBI:29105"/>
    </cofactor>
</comment>
<keyword evidence="5" id="KW-0862">Zinc</keyword>
<dbReference type="RefSeq" id="WP_110605957.1">
    <property type="nucleotide sequence ID" value="NZ_CP185735.1"/>
</dbReference>
<feature type="domain" description="Metallo-beta-lactamase" evidence="6">
    <location>
        <begin position="39"/>
        <end position="239"/>
    </location>
</feature>
<evidence type="ECO:0000256" key="2">
    <source>
        <dbReference type="ARBA" id="ARBA00007749"/>
    </source>
</evidence>
<dbReference type="Proteomes" id="UP000248196">
    <property type="component" value="Unassembled WGS sequence"/>
</dbReference>
<name>A0A318NVI1_SERPL</name>
<proteinExistence type="inferred from homology"/>
<dbReference type="GO" id="GO:0046872">
    <property type="term" value="F:metal ion binding"/>
    <property type="evidence" value="ECO:0007669"/>
    <property type="project" value="UniProtKB-KW"/>
</dbReference>
<keyword evidence="3" id="KW-0479">Metal-binding</keyword>
<evidence type="ECO:0000256" key="4">
    <source>
        <dbReference type="ARBA" id="ARBA00022801"/>
    </source>
</evidence>
<evidence type="ECO:0000313" key="8">
    <source>
        <dbReference type="Proteomes" id="UP000248196"/>
    </source>
</evidence>
<dbReference type="EMBL" id="PESE01000008">
    <property type="protein sequence ID" value="PYD36998.1"/>
    <property type="molecule type" value="Genomic_DNA"/>
</dbReference>
<dbReference type="SMART" id="SM00849">
    <property type="entry name" value="Lactamase_B"/>
    <property type="match status" value="1"/>
</dbReference>
<dbReference type="OrthoDB" id="5443440at2"/>
<evidence type="ECO:0000259" key="6">
    <source>
        <dbReference type="SMART" id="SM00849"/>
    </source>
</evidence>
<comment type="caution">
    <text evidence="7">The sequence shown here is derived from an EMBL/GenBank/DDBJ whole genome shotgun (WGS) entry which is preliminary data.</text>
</comment>
<dbReference type="GO" id="GO:0016787">
    <property type="term" value="F:hydrolase activity"/>
    <property type="evidence" value="ECO:0007669"/>
    <property type="project" value="UniProtKB-KW"/>
</dbReference>
<dbReference type="Gene3D" id="3.60.15.10">
    <property type="entry name" value="Ribonuclease Z/Hydroxyacylglutathione hydrolase-like"/>
    <property type="match status" value="1"/>
</dbReference>
<protein>
    <submittedName>
        <fullName evidence="7">MBL fold hydrolase</fullName>
    </submittedName>
</protein>
<sequence length="265" mass="30372">MKKIDYEVYALRYAEHKQRSRNENFISSDEHDNSNMPLDFYLWLIKDGDTCILVDTGFNAEMAIKRNRHYHASPESLLAQLGINAEDIQHLIITHMHYDHIGNLAAFPNAVLYVQEKEMHYCTGRAMNHEFIRAPYDPDNIANAIYRLHAGKVRFVNANEEILPGVNIHHMGGHTDGMQIVSVNTERGTVILASDAAHYWHHLRKGTPFPIVMSIPDMLTAHQRIIQLSSGPDHIIPGHDPAVRQRFPKWNDNPNIVQLHLSPRD</sequence>
<organism evidence="7 8">
    <name type="scientific">Serratia plymuthica</name>
    <dbReference type="NCBI Taxonomy" id="82996"/>
    <lineage>
        <taxon>Bacteria</taxon>
        <taxon>Pseudomonadati</taxon>
        <taxon>Pseudomonadota</taxon>
        <taxon>Gammaproteobacteria</taxon>
        <taxon>Enterobacterales</taxon>
        <taxon>Yersiniaceae</taxon>
        <taxon>Serratia</taxon>
    </lineage>
</organism>
<gene>
    <name evidence="7" type="ORF">CT690_21295</name>
</gene>
<dbReference type="InterPro" id="IPR001279">
    <property type="entry name" value="Metallo-B-lactamas"/>
</dbReference>
<dbReference type="PANTHER" id="PTHR42978">
    <property type="entry name" value="QUORUM-QUENCHING LACTONASE YTNP-RELATED-RELATED"/>
    <property type="match status" value="1"/>
</dbReference>
<dbReference type="Pfam" id="PF00753">
    <property type="entry name" value="Lactamase_B"/>
    <property type="match status" value="1"/>
</dbReference>
<evidence type="ECO:0000256" key="1">
    <source>
        <dbReference type="ARBA" id="ARBA00001947"/>
    </source>
</evidence>
<evidence type="ECO:0000256" key="3">
    <source>
        <dbReference type="ARBA" id="ARBA00022723"/>
    </source>
</evidence>
<reference evidence="7 8" key="1">
    <citation type="submission" date="2017-11" db="EMBL/GenBank/DDBJ databases">
        <title>Genome sequence of the oocydin A producing rhizobacterium Serratia plymuthica 4Rx5.</title>
        <authorList>
            <person name="Matilla M.A."/>
            <person name="Udaondo Z."/>
            <person name="Salmond G.P.C."/>
        </authorList>
    </citation>
    <scope>NUCLEOTIDE SEQUENCE [LARGE SCALE GENOMIC DNA]</scope>
    <source>
        <strain evidence="7 8">4Rx5</strain>
    </source>
</reference>
<comment type="similarity">
    <text evidence="2">Belongs to the metallo-beta-lactamase superfamily.</text>
</comment>
<dbReference type="InterPro" id="IPR051013">
    <property type="entry name" value="MBL_superfamily_lactonases"/>
</dbReference>
<dbReference type="AlphaFoldDB" id="A0A318NVI1"/>
<dbReference type="CDD" id="cd07729">
    <property type="entry name" value="AHL_lactonase_MBL-fold"/>
    <property type="match status" value="1"/>
</dbReference>
<evidence type="ECO:0000256" key="5">
    <source>
        <dbReference type="ARBA" id="ARBA00022833"/>
    </source>
</evidence>
<dbReference type="InterPro" id="IPR036866">
    <property type="entry name" value="RibonucZ/Hydroxyglut_hydro"/>
</dbReference>
<keyword evidence="4 7" id="KW-0378">Hydrolase</keyword>